<dbReference type="PANTHER" id="PTHR45348:SF2">
    <property type="entry name" value="ZINC-TYPE ALCOHOL DEHYDROGENASE-LIKE PROTEIN C2E1P3.01"/>
    <property type="match status" value="1"/>
</dbReference>
<dbReference type="SMART" id="SM00829">
    <property type="entry name" value="PKS_ER"/>
    <property type="match status" value="1"/>
</dbReference>
<dbReference type="PANTHER" id="PTHR45348">
    <property type="entry name" value="HYPOTHETICAL OXIDOREDUCTASE (EUROFUNG)"/>
    <property type="match status" value="1"/>
</dbReference>
<dbReference type="CDD" id="cd08249">
    <property type="entry name" value="enoyl_reductase_like"/>
    <property type="match status" value="1"/>
</dbReference>
<name>A0A8H5T0Q7_FUSHE</name>
<comment type="caution">
    <text evidence="4">The sequence shown here is derived from an EMBL/GenBank/DDBJ whole genome shotgun (WGS) entry which is preliminary data.</text>
</comment>
<accession>A0A8H5T0Q7</accession>
<protein>
    <submittedName>
        <fullName evidence="4">Zinc-binding oxidoreductase</fullName>
    </submittedName>
</protein>
<dbReference type="Pfam" id="PF08240">
    <property type="entry name" value="ADH_N"/>
    <property type="match status" value="1"/>
</dbReference>
<evidence type="ECO:0000313" key="5">
    <source>
        <dbReference type="Proteomes" id="UP000567885"/>
    </source>
</evidence>
<reference evidence="4 5" key="1">
    <citation type="submission" date="2020-05" db="EMBL/GenBank/DDBJ databases">
        <title>Identification and distribution of gene clusters putatively required for synthesis of sphingolipid metabolism inhibitors in phylogenetically diverse species of the filamentous fungus Fusarium.</title>
        <authorList>
            <person name="Kim H.-S."/>
            <person name="Busman M."/>
            <person name="Brown D.W."/>
            <person name="Divon H."/>
            <person name="Uhlig S."/>
            <person name="Proctor R.H."/>
        </authorList>
    </citation>
    <scope>NUCLEOTIDE SEQUENCE [LARGE SCALE GENOMIC DNA]</scope>
    <source>
        <strain evidence="4 5">NRRL 20693</strain>
    </source>
</reference>
<evidence type="ECO:0000256" key="1">
    <source>
        <dbReference type="ARBA" id="ARBA00008072"/>
    </source>
</evidence>
<dbReference type="InterPro" id="IPR047122">
    <property type="entry name" value="Trans-enoyl_RdTase-like"/>
</dbReference>
<dbReference type="Gene3D" id="3.90.180.10">
    <property type="entry name" value="Medium-chain alcohol dehydrogenases, catalytic domain"/>
    <property type="match status" value="1"/>
</dbReference>
<dbReference type="AlphaFoldDB" id="A0A8H5T0Q7"/>
<dbReference type="Pfam" id="PF00107">
    <property type="entry name" value="ADH_zinc_N"/>
    <property type="match status" value="1"/>
</dbReference>
<feature type="domain" description="Enoyl reductase (ER)" evidence="3">
    <location>
        <begin position="8"/>
        <end position="337"/>
    </location>
</feature>
<dbReference type="InterPro" id="IPR011032">
    <property type="entry name" value="GroES-like_sf"/>
</dbReference>
<dbReference type="GO" id="GO:0016651">
    <property type="term" value="F:oxidoreductase activity, acting on NAD(P)H"/>
    <property type="evidence" value="ECO:0007669"/>
    <property type="project" value="InterPro"/>
</dbReference>
<keyword evidence="5" id="KW-1185">Reference proteome</keyword>
<dbReference type="InterPro" id="IPR013149">
    <property type="entry name" value="ADH-like_C"/>
</dbReference>
<dbReference type="InterPro" id="IPR036291">
    <property type="entry name" value="NAD(P)-bd_dom_sf"/>
</dbReference>
<dbReference type="Proteomes" id="UP000567885">
    <property type="component" value="Unassembled WGS sequence"/>
</dbReference>
<dbReference type="SUPFAM" id="SSF51735">
    <property type="entry name" value="NAD(P)-binding Rossmann-fold domains"/>
    <property type="match status" value="1"/>
</dbReference>
<evidence type="ECO:0000313" key="4">
    <source>
        <dbReference type="EMBL" id="KAF5660666.1"/>
    </source>
</evidence>
<proteinExistence type="inferred from homology"/>
<dbReference type="SUPFAM" id="SSF50129">
    <property type="entry name" value="GroES-like"/>
    <property type="match status" value="1"/>
</dbReference>
<sequence length="343" mass="36517">MKAIRIKGLGQAAIEDAPIPHLREDYILVKTRAVAINPADWKMIDYAASPGQNAGFDYSGVVVKAGSLVQDRFQPGDRVAGFVHGCNALNHEDGAFAEYLTAKGDVQIKIPDTVSFETAATLGAGVLTAGQSLYQSLGLPLPKSEATDKSVLIYGGSSATGSLAIQFAKLSGFQVITTCSPAHEDWLHELGADHIFDYKSPTCVSDIRTVTHNELSYSLDTIGTKDTAKICCDAMGAQEGIFASLAPISELSRDDVVNKSNVVFTALGEPMEFGGNEIPANEVDHAFAIKFIKIVEELLSQGEFRSHPVNLQQGGLEGVLDGVDKLRKGTVSGVKLVYAISES</sequence>
<gene>
    <name evidence="4" type="ORF">FHETE_8829</name>
</gene>
<dbReference type="OrthoDB" id="48317at2759"/>
<dbReference type="EMBL" id="JAAGWQ010000192">
    <property type="protein sequence ID" value="KAF5660666.1"/>
    <property type="molecule type" value="Genomic_DNA"/>
</dbReference>
<dbReference type="InterPro" id="IPR013154">
    <property type="entry name" value="ADH-like_N"/>
</dbReference>
<dbReference type="Gene3D" id="3.40.50.720">
    <property type="entry name" value="NAD(P)-binding Rossmann-like Domain"/>
    <property type="match status" value="1"/>
</dbReference>
<comment type="similarity">
    <text evidence="1">Belongs to the zinc-containing alcohol dehydrogenase family.</text>
</comment>
<evidence type="ECO:0000256" key="2">
    <source>
        <dbReference type="ARBA" id="ARBA00023002"/>
    </source>
</evidence>
<evidence type="ECO:0000259" key="3">
    <source>
        <dbReference type="SMART" id="SM00829"/>
    </source>
</evidence>
<keyword evidence="2" id="KW-0560">Oxidoreductase</keyword>
<organism evidence="4 5">
    <name type="scientific">Fusarium heterosporum</name>
    <dbReference type="NCBI Taxonomy" id="42747"/>
    <lineage>
        <taxon>Eukaryota</taxon>
        <taxon>Fungi</taxon>
        <taxon>Dikarya</taxon>
        <taxon>Ascomycota</taxon>
        <taxon>Pezizomycotina</taxon>
        <taxon>Sordariomycetes</taxon>
        <taxon>Hypocreomycetidae</taxon>
        <taxon>Hypocreales</taxon>
        <taxon>Nectriaceae</taxon>
        <taxon>Fusarium</taxon>
        <taxon>Fusarium heterosporum species complex</taxon>
    </lineage>
</organism>
<dbReference type="InterPro" id="IPR020843">
    <property type="entry name" value="ER"/>
</dbReference>